<feature type="domain" description="LUD" evidence="1">
    <location>
        <begin position="6"/>
        <end position="198"/>
    </location>
</feature>
<evidence type="ECO:0000313" key="2">
    <source>
        <dbReference type="EMBL" id="SCZ05662.1"/>
    </source>
</evidence>
<protein>
    <submittedName>
        <fullName evidence="2">Uncharacterized ACR, YkgG family COG1556</fullName>
    </submittedName>
</protein>
<dbReference type="PANTHER" id="PTHR36179:SF2">
    <property type="entry name" value="LUD DOMAIN-CONTAINING PROTEIN"/>
    <property type="match status" value="1"/>
</dbReference>
<dbReference type="InterPro" id="IPR037171">
    <property type="entry name" value="NagB/RpiA_transferase-like"/>
</dbReference>
<dbReference type="Pfam" id="PF02589">
    <property type="entry name" value="LUD_dom"/>
    <property type="match status" value="1"/>
</dbReference>
<name>A0A1G5KYG7_9FIRM</name>
<proteinExistence type="predicted"/>
<accession>A0A1G5KYG7</accession>
<dbReference type="STRING" id="1120976.SAMN03080606_03889"/>
<sequence length="204" mass="22642">MDKRVEILIDNLKKRNISGEYFESLEDAKEWLVDSIPKGVIIGVGNSQTLKKMNISTILLEKGHVVYDKTLSKTREEAKTIKKKALLSDWYLTGTNGISLDGAIVNIDHSGNRAAAMIYGPDRVIIIIGTNKIENSLEEAIYRARNVAAPQNAKRAGLNPPCVEANKCVDCRSDDRVCNNILIIEGQVDKNRMTVVIVEEDIGF</sequence>
<gene>
    <name evidence="2" type="ORF">SAMN03080606_03889</name>
</gene>
<keyword evidence="3" id="KW-1185">Reference proteome</keyword>
<reference evidence="2 3" key="1">
    <citation type="submission" date="2016-10" db="EMBL/GenBank/DDBJ databases">
        <authorList>
            <person name="de Groot N.N."/>
        </authorList>
    </citation>
    <scope>NUCLEOTIDE SEQUENCE [LARGE SCALE GENOMIC DNA]</scope>
    <source>
        <strain evidence="2 3">DSM 18978</strain>
    </source>
</reference>
<evidence type="ECO:0000313" key="3">
    <source>
        <dbReference type="Proteomes" id="UP000198636"/>
    </source>
</evidence>
<organism evidence="2 3">
    <name type="scientific">Alkaliphilus peptidifermentans DSM 18978</name>
    <dbReference type="NCBI Taxonomy" id="1120976"/>
    <lineage>
        <taxon>Bacteria</taxon>
        <taxon>Bacillati</taxon>
        <taxon>Bacillota</taxon>
        <taxon>Clostridia</taxon>
        <taxon>Peptostreptococcales</taxon>
        <taxon>Natronincolaceae</taxon>
        <taxon>Alkaliphilus</taxon>
    </lineage>
</organism>
<evidence type="ECO:0000259" key="1">
    <source>
        <dbReference type="Pfam" id="PF02589"/>
    </source>
</evidence>
<dbReference type="SUPFAM" id="SSF100950">
    <property type="entry name" value="NagB/RpiA/CoA transferase-like"/>
    <property type="match status" value="1"/>
</dbReference>
<dbReference type="RefSeq" id="WP_091547006.1">
    <property type="nucleotide sequence ID" value="NZ_FMUS01000034.1"/>
</dbReference>
<dbReference type="Proteomes" id="UP000198636">
    <property type="component" value="Unassembled WGS sequence"/>
</dbReference>
<dbReference type="InterPro" id="IPR003741">
    <property type="entry name" value="LUD_dom"/>
</dbReference>
<dbReference type="EMBL" id="FMUS01000034">
    <property type="protein sequence ID" value="SCZ05662.1"/>
    <property type="molecule type" value="Genomic_DNA"/>
</dbReference>
<dbReference type="AlphaFoldDB" id="A0A1G5KYG7"/>
<dbReference type="OrthoDB" id="9809147at2"/>
<dbReference type="PANTHER" id="PTHR36179">
    <property type="entry name" value="LUD_DOM DOMAIN-CONTAINING PROTEIN"/>
    <property type="match status" value="1"/>
</dbReference>